<dbReference type="Gene3D" id="1.20.930.20">
    <property type="entry name" value="Adaptor protein Cbl, N-terminal domain"/>
    <property type="match status" value="1"/>
</dbReference>
<dbReference type="SMART" id="SM00028">
    <property type="entry name" value="TPR"/>
    <property type="match status" value="4"/>
</dbReference>
<dbReference type="SUPFAM" id="SSF48452">
    <property type="entry name" value="TPR-like"/>
    <property type="match status" value="1"/>
</dbReference>
<dbReference type="EMBL" id="KQ085935">
    <property type="protein sequence ID" value="KLO15022.1"/>
    <property type="molecule type" value="Genomic_DNA"/>
</dbReference>
<dbReference type="InterPro" id="IPR019734">
    <property type="entry name" value="TPR_rpt"/>
</dbReference>
<evidence type="ECO:0000259" key="1">
    <source>
        <dbReference type="Pfam" id="PF00931"/>
    </source>
</evidence>
<feature type="domain" description="NB-ARC" evidence="1">
    <location>
        <begin position="243"/>
        <end position="322"/>
    </location>
</feature>
<dbReference type="InterPro" id="IPR027417">
    <property type="entry name" value="P-loop_NTPase"/>
</dbReference>
<dbReference type="PANTHER" id="PTHR47691:SF3">
    <property type="entry name" value="HTH-TYPE TRANSCRIPTIONAL REGULATOR RV0890C-RELATED"/>
    <property type="match status" value="1"/>
</dbReference>
<dbReference type="InterPro" id="IPR059179">
    <property type="entry name" value="MLKL-like_MCAfunc"/>
</dbReference>
<proteinExistence type="predicted"/>
<dbReference type="InterPro" id="IPR036537">
    <property type="entry name" value="Adaptor_Cbl_N_dom_sf"/>
</dbReference>
<dbReference type="STRING" id="27342.A0A0H2RTW0"/>
<reference evidence="2 3" key="1">
    <citation type="submission" date="2015-04" db="EMBL/GenBank/DDBJ databases">
        <title>Complete genome sequence of Schizopora paradoxa KUC8140, a cosmopolitan wood degrader in East Asia.</title>
        <authorList>
            <consortium name="DOE Joint Genome Institute"/>
            <person name="Min B."/>
            <person name="Park H."/>
            <person name="Jang Y."/>
            <person name="Kim J.-J."/>
            <person name="Kim K.H."/>
            <person name="Pangilinan J."/>
            <person name="Lipzen A."/>
            <person name="Riley R."/>
            <person name="Grigoriev I.V."/>
            <person name="Spatafora J.W."/>
            <person name="Choi I.-G."/>
        </authorList>
    </citation>
    <scope>NUCLEOTIDE SEQUENCE [LARGE SCALE GENOMIC DNA]</scope>
    <source>
        <strain evidence="2 3">KUC8140</strain>
    </source>
</reference>
<dbReference type="Gene3D" id="1.25.40.10">
    <property type="entry name" value="Tetratricopeptide repeat domain"/>
    <property type="match status" value="2"/>
</dbReference>
<dbReference type="InParanoid" id="A0A0H2RTW0"/>
<dbReference type="OrthoDB" id="621413at2759"/>
<dbReference type="InterPro" id="IPR011990">
    <property type="entry name" value="TPR-like_helical_dom_sf"/>
</dbReference>
<dbReference type="PANTHER" id="PTHR47691">
    <property type="entry name" value="REGULATOR-RELATED"/>
    <property type="match status" value="1"/>
</dbReference>
<dbReference type="SUPFAM" id="SSF52540">
    <property type="entry name" value="P-loop containing nucleoside triphosphate hydrolases"/>
    <property type="match status" value="1"/>
</dbReference>
<protein>
    <recommendedName>
        <fullName evidence="1">NB-ARC domain-containing protein</fullName>
    </recommendedName>
</protein>
<evidence type="ECO:0000313" key="3">
    <source>
        <dbReference type="Proteomes" id="UP000053477"/>
    </source>
</evidence>
<keyword evidence="3" id="KW-1185">Reference proteome</keyword>
<dbReference type="Pfam" id="PF00931">
    <property type="entry name" value="NB-ARC"/>
    <property type="match status" value="1"/>
</dbReference>
<name>A0A0H2RTW0_9AGAM</name>
<dbReference type="InterPro" id="IPR002182">
    <property type="entry name" value="NB-ARC"/>
</dbReference>
<dbReference type="CDD" id="cd21037">
    <property type="entry name" value="MLKL_NTD"/>
    <property type="match status" value="1"/>
</dbReference>
<dbReference type="GO" id="GO:0007166">
    <property type="term" value="P:cell surface receptor signaling pathway"/>
    <property type="evidence" value="ECO:0007669"/>
    <property type="project" value="InterPro"/>
</dbReference>
<sequence>MCAEDERGNGWQDSCRDTCILGMHWIGAERCTHAYSVVKPPACQRPPLTMPPRNRRRGHSSEKYLELAKTQVETLSRLASSSPLPLEGAFVVAERIIDAAIIAERCKEECMKLGNRALSLLHALINETTGNDVVLTPQLQHNITTLEQSLKNILEYVLQLQKHRNLLMRIWSAKGDAAKIGDLNSQIDDLLALFNLKSNLAIQKKLDIIKDALEGQGRGDKPSLGLPGAQILPPLPSVFFGRQQVVDELVNLLLASDGVDGARVAVLGTGGIGKTTLSLVALHNKLIEKRYGTQRHFVRCDAVSSADGLWSAIAISMGLSGGNPQNRVLSTFSDSAKHSLLVLDNFETPWEPAISRESVEDALKHLAAIETLSLIITLRGSERPLGPKWTRPFLPPLQPLDQDSAHSLFRALSDADSADIAGLLHNLDNVPLAITLMANLAQYEGTKALLKRWEKERVSMLTRGPKSRLSSMEVSIQVSVDCPRMRDNPEALVLLKVVCLLPNGVEDDTELDAIASYLKSPSRSASTIKQVALGYSSDSAYLAVLAPVREFVMHSLPPPSLQQLNSLAEYYLHLAHTSARLETGSDGGAVIRLLTSKIGNMQACFITLLSNADFCKDAEMLKHTIKACAESMDLYRYTGLGDTAPLEVAAEAAHSAGMTDLEGHCLLKLGELLYSRSRQDASRLTLRKALEKFTELGNLVGQSRCTLMLGMLESQAGNYSHNFTLDALDLAERGNNKVAEADCHLRLAQAAVRRAEYAYSRQHVEIALETYEKAGMLRNQARCQWLQGFIEYQSHGDYGTTKKYLDSALHGYRIMADPGGEANCLGIMGRASTARFDCVEADKYLADAIRLYKIIQWAFGLADYLQARGENDVLGYDDDRAEDSFKEACKFYEKIYHKAGQVFCHRSLGAIALRRRDYVGAREHFMQASALSTSDADKARHRYDLACLRIAEVPESLESVVLECAEIVSAFDDLPSDGGRCLQLQGTALMRLERLEEASSKFKDAIERFQVYNDARYAGECSVSLAEIAGKSGEGEKEKEYYRQAKAQFELGRDTRRLEQLAKAGLSSTSSP</sequence>
<dbReference type="Gene3D" id="3.40.50.300">
    <property type="entry name" value="P-loop containing nucleotide triphosphate hydrolases"/>
    <property type="match status" value="1"/>
</dbReference>
<accession>A0A0H2RTW0</accession>
<dbReference type="AlphaFoldDB" id="A0A0H2RTW0"/>
<evidence type="ECO:0000313" key="2">
    <source>
        <dbReference type="EMBL" id="KLO15022.1"/>
    </source>
</evidence>
<dbReference type="Proteomes" id="UP000053477">
    <property type="component" value="Unassembled WGS sequence"/>
</dbReference>
<organism evidence="2 3">
    <name type="scientific">Schizopora paradoxa</name>
    <dbReference type="NCBI Taxonomy" id="27342"/>
    <lineage>
        <taxon>Eukaryota</taxon>
        <taxon>Fungi</taxon>
        <taxon>Dikarya</taxon>
        <taxon>Basidiomycota</taxon>
        <taxon>Agaricomycotina</taxon>
        <taxon>Agaricomycetes</taxon>
        <taxon>Hymenochaetales</taxon>
        <taxon>Schizoporaceae</taxon>
        <taxon>Schizopora</taxon>
    </lineage>
</organism>
<gene>
    <name evidence="2" type="ORF">SCHPADRAFT_996136</name>
</gene>